<dbReference type="GO" id="GO:0005634">
    <property type="term" value="C:nucleus"/>
    <property type="evidence" value="ECO:0007669"/>
    <property type="project" value="TreeGrafter"/>
</dbReference>
<evidence type="ECO:0000313" key="2">
    <source>
        <dbReference type="EMBL" id="KAE8725702.1"/>
    </source>
</evidence>
<protein>
    <submittedName>
        <fullName evidence="2">Uncharacterized protein</fullName>
    </submittedName>
</protein>
<name>A0A6A3CEQ7_HIBSY</name>
<dbReference type="Gene3D" id="3.40.50.150">
    <property type="entry name" value="Vaccinia Virus protein VP39"/>
    <property type="match status" value="1"/>
</dbReference>
<sequence>MKTQFTLTGNGNPSNNENKGNIRKLSLPLQCHQGSSRIEWYKSLGNPVQADTMTYHLSVLRNLFPRGINVLSLLSGIGGAEIVLYQLSIPLKADVQELNDDRLEQLMSRFGGFDLIVGGIPFLKFKFNNLLKDIMDIILTKKMIGLEDAAMMYQDLSQYHSITRVNVFGMCVASSRA</sequence>
<dbReference type="InterPro" id="IPR029063">
    <property type="entry name" value="SAM-dependent_MTases_sf"/>
</dbReference>
<dbReference type="GO" id="GO:0003886">
    <property type="term" value="F:DNA (cytosine-5-)-methyltransferase activity"/>
    <property type="evidence" value="ECO:0007669"/>
    <property type="project" value="TreeGrafter"/>
</dbReference>
<feature type="compositionally biased region" description="Low complexity" evidence="1">
    <location>
        <begin position="9"/>
        <end position="19"/>
    </location>
</feature>
<dbReference type="Proteomes" id="UP000436088">
    <property type="component" value="Unassembled WGS sequence"/>
</dbReference>
<evidence type="ECO:0000313" key="3">
    <source>
        <dbReference type="Proteomes" id="UP000436088"/>
    </source>
</evidence>
<dbReference type="EMBL" id="VEPZ02000406">
    <property type="protein sequence ID" value="KAE8725702.1"/>
    <property type="molecule type" value="Genomic_DNA"/>
</dbReference>
<dbReference type="PANTHER" id="PTHR23068:SF25">
    <property type="entry name" value="DNA (CYTOSINE-5)-METHYLTRANSFERASE DRM2"/>
    <property type="match status" value="1"/>
</dbReference>
<gene>
    <name evidence="2" type="ORF">F3Y22_tig00008222pilonHSYRG00020</name>
</gene>
<keyword evidence="3" id="KW-1185">Reference proteome</keyword>
<evidence type="ECO:0000256" key="1">
    <source>
        <dbReference type="SAM" id="MobiDB-lite"/>
    </source>
</evidence>
<reference evidence="2" key="1">
    <citation type="submission" date="2019-09" db="EMBL/GenBank/DDBJ databases">
        <title>Draft genome information of white flower Hibiscus syriacus.</title>
        <authorList>
            <person name="Kim Y.-M."/>
        </authorList>
    </citation>
    <scope>NUCLEOTIDE SEQUENCE [LARGE SCALE GENOMIC DNA]</scope>
    <source>
        <strain evidence="2">YM2019G1</strain>
    </source>
</reference>
<accession>A0A6A3CEQ7</accession>
<proteinExistence type="predicted"/>
<dbReference type="AlphaFoldDB" id="A0A6A3CEQ7"/>
<dbReference type="InterPro" id="IPR050390">
    <property type="entry name" value="C5-Methyltransferase"/>
</dbReference>
<dbReference type="PANTHER" id="PTHR23068">
    <property type="entry name" value="DNA CYTOSINE-5- -METHYLTRANSFERASE 3-RELATED"/>
    <property type="match status" value="1"/>
</dbReference>
<comment type="caution">
    <text evidence="2">The sequence shown here is derived from an EMBL/GenBank/DDBJ whole genome shotgun (WGS) entry which is preliminary data.</text>
</comment>
<feature type="region of interest" description="Disordered" evidence="1">
    <location>
        <begin position="1"/>
        <end position="21"/>
    </location>
</feature>
<organism evidence="2 3">
    <name type="scientific">Hibiscus syriacus</name>
    <name type="common">Rose of Sharon</name>
    <dbReference type="NCBI Taxonomy" id="106335"/>
    <lineage>
        <taxon>Eukaryota</taxon>
        <taxon>Viridiplantae</taxon>
        <taxon>Streptophyta</taxon>
        <taxon>Embryophyta</taxon>
        <taxon>Tracheophyta</taxon>
        <taxon>Spermatophyta</taxon>
        <taxon>Magnoliopsida</taxon>
        <taxon>eudicotyledons</taxon>
        <taxon>Gunneridae</taxon>
        <taxon>Pentapetalae</taxon>
        <taxon>rosids</taxon>
        <taxon>malvids</taxon>
        <taxon>Malvales</taxon>
        <taxon>Malvaceae</taxon>
        <taxon>Malvoideae</taxon>
        <taxon>Hibiscus</taxon>
    </lineage>
</organism>